<dbReference type="GO" id="GO:0004672">
    <property type="term" value="F:protein kinase activity"/>
    <property type="evidence" value="ECO:0007669"/>
    <property type="project" value="InterPro"/>
</dbReference>
<name>A0A453TDP4_AEGTS</name>
<dbReference type="Proteomes" id="UP000015105">
    <property type="component" value="Chromosome 7D"/>
</dbReference>
<dbReference type="Gene3D" id="1.10.510.10">
    <property type="entry name" value="Transferase(Phosphotransferase) domain 1"/>
    <property type="match status" value="1"/>
</dbReference>
<dbReference type="PROSITE" id="PS50011">
    <property type="entry name" value="PROTEIN_KINASE_DOM"/>
    <property type="match status" value="1"/>
</dbReference>
<dbReference type="Pfam" id="PF00069">
    <property type="entry name" value="Pkinase"/>
    <property type="match status" value="1"/>
</dbReference>
<dbReference type="InterPro" id="IPR008962">
    <property type="entry name" value="PapD-like_sf"/>
</dbReference>
<dbReference type="Gene3D" id="2.60.40.10">
    <property type="entry name" value="Immunoglobulins"/>
    <property type="match status" value="1"/>
</dbReference>
<reference evidence="3" key="5">
    <citation type="journal article" date="2021" name="G3 (Bethesda)">
        <title>Aegilops tauschii genome assembly Aet v5.0 features greater sequence contiguity and improved annotation.</title>
        <authorList>
            <person name="Wang L."/>
            <person name="Zhu T."/>
            <person name="Rodriguez J.C."/>
            <person name="Deal K.R."/>
            <person name="Dubcovsky J."/>
            <person name="McGuire P.E."/>
            <person name="Lux T."/>
            <person name="Spannagl M."/>
            <person name="Mayer K.F.X."/>
            <person name="Baldrich P."/>
            <person name="Meyers B.C."/>
            <person name="Huo N."/>
            <person name="Gu Y.Q."/>
            <person name="Zhou H."/>
            <person name="Devos K.M."/>
            <person name="Bennetzen J.L."/>
            <person name="Unver T."/>
            <person name="Budak H."/>
            <person name="Gulick P.J."/>
            <person name="Galiba G."/>
            <person name="Kalapos B."/>
            <person name="Nelson D.R."/>
            <person name="Li P."/>
            <person name="You F.M."/>
            <person name="Luo M.C."/>
            <person name="Dvorak J."/>
        </authorList>
    </citation>
    <scope>NUCLEOTIDE SEQUENCE [LARGE SCALE GENOMIC DNA]</scope>
    <source>
        <strain evidence="3">cv. AL8/78</strain>
    </source>
</reference>
<sequence>GNMASYNGKMVMADVHQRFLCFGYLPNGSLDVHITGNILLDEDMMPKITDFGLSRCFDDDQTRVITRDIGGTLGYLAPEFTNYEITHKFGLYGLGVIIMEMLTGKKGYHTVENVLEGWSNHILDISECAQIQVCTEIAIECTKADPTKRPASMKHIIDRLLETEFSTHVIPEGGTSELLLLHQFALYFPFEPNKVVMCPLQLTNNTDKHVAFRLMDKSIKSSFLLLPMYGLVPPNTPYTLIVTTQVNEELPQKYIIDVILHSATLILGDDEHINTLRSQPDNFFQEMGNAVQEVKLKAIYTLPGKITTS</sequence>
<feature type="domain" description="Protein kinase" evidence="1">
    <location>
        <begin position="1"/>
        <end position="161"/>
    </location>
</feature>
<dbReference type="Gramene" id="AET7Gv21356800.6">
    <property type="protein sequence ID" value="AET7Gv21356800.6"/>
    <property type="gene ID" value="AET7Gv21356800"/>
</dbReference>
<feature type="domain" description="MSP" evidence="2">
    <location>
        <begin position="166"/>
        <end position="301"/>
    </location>
</feature>
<dbReference type="EnsemblPlants" id="AET7Gv21356800.6">
    <property type="protein sequence ID" value="AET7Gv21356800.6"/>
    <property type="gene ID" value="AET7Gv21356800"/>
</dbReference>
<dbReference type="SUPFAM" id="SSF56112">
    <property type="entry name" value="Protein kinase-like (PK-like)"/>
    <property type="match status" value="1"/>
</dbReference>
<reference evidence="4" key="1">
    <citation type="journal article" date="2014" name="Science">
        <title>Ancient hybridizations among the ancestral genomes of bread wheat.</title>
        <authorList>
            <consortium name="International Wheat Genome Sequencing Consortium,"/>
            <person name="Marcussen T."/>
            <person name="Sandve S.R."/>
            <person name="Heier L."/>
            <person name="Spannagl M."/>
            <person name="Pfeifer M."/>
            <person name="Jakobsen K.S."/>
            <person name="Wulff B.B."/>
            <person name="Steuernagel B."/>
            <person name="Mayer K.F."/>
            <person name="Olsen O.A."/>
        </authorList>
    </citation>
    <scope>NUCLEOTIDE SEQUENCE [LARGE SCALE GENOMIC DNA]</scope>
    <source>
        <strain evidence="4">cv. AL8/78</strain>
    </source>
</reference>
<dbReference type="PANTHER" id="PTHR45707">
    <property type="entry name" value="C2 CALCIUM/LIPID-BINDING PLANT PHOSPHORIBOSYLTRANSFERASE FAMILY PROTEIN"/>
    <property type="match status" value="1"/>
</dbReference>
<keyword evidence="4" id="KW-1185">Reference proteome</keyword>
<evidence type="ECO:0000259" key="2">
    <source>
        <dbReference type="PROSITE" id="PS50202"/>
    </source>
</evidence>
<dbReference type="AlphaFoldDB" id="A0A453TDP4"/>
<dbReference type="SUPFAM" id="SSF49354">
    <property type="entry name" value="PapD-like"/>
    <property type="match status" value="1"/>
</dbReference>
<evidence type="ECO:0008006" key="5">
    <source>
        <dbReference type="Google" id="ProtNLM"/>
    </source>
</evidence>
<organism evidence="3 4">
    <name type="scientific">Aegilops tauschii subsp. strangulata</name>
    <name type="common">Goatgrass</name>
    <dbReference type="NCBI Taxonomy" id="200361"/>
    <lineage>
        <taxon>Eukaryota</taxon>
        <taxon>Viridiplantae</taxon>
        <taxon>Streptophyta</taxon>
        <taxon>Embryophyta</taxon>
        <taxon>Tracheophyta</taxon>
        <taxon>Spermatophyta</taxon>
        <taxon>Magnoliopsida</taxon>
        <taxon>Liliopsida</taxon>
        <taxon>Poales</taxon>
        <taxon>Poaceae</taxon>
        <taxon>BOP clade</taxon>
        <taxon>Pooideae</taxon>
        <taxon>Triticodae</taxon>
        <taxon>Triticeae</taxon>
        <taxon>Triticinae</taxon>
        <taxon>Aegilops</taxon>
    </lineage>
</organism>
<dbReference type="InterPro" id="IPR000535">
    <property type="entry name" value="MSP_dom"/>
</dbReference>
<dbReference type="InterPro" id="IPR000719">
    <property type="entry name" value="Prot_kinase_dom"/>
</dbReference>
<dbReference type="PANTHER" id="PTHR45707:SF74">
    <property type="entry name" value="PROTEIN KINASE DOMAIN-CONTAINING PROTEIN"/>
    <property type="match status" value="1"/>
</dbReference>
<dbReference type="InterPro" id="IPR013783">
    <property type="entry name" value="Ig-like_fold"/>
</dbReference>
<proteinExistence type="predicted"/>
<accession>A0A453TDP4</accession>
<reference evidence="3" key="3">
    <citation type="journal article" date="2017" name="Nature">
        <title>Genome sequence of the progenitor of the wheat D genome Aegilops tauschii.</title>
        <authorList>
            <person name="Luo M.C."/>
            <person name="Gu Y.Q."/>
            <person name="Puiu D."/>
            <person name="Wang H."/>
            <person name="Twardziok S.O."/>
            <person name="Deal K.R."/>
            <person name="Huo N."/>
            <person name="Zhu T."/>
            <person name="Wang L."/>
            <person name="Wang Y."/>
            <person name="McGuire P.E."/>
            <person name="Liu S."/>
            <person name="Long H."/>
            <person name="Ramasamy R.K."/>
            <person name="Rodriguez J.C."/>
            <person name="Van S.L."/>
            <person name="Yuan L."/>
            <person name="Wang Z."/>
            <person name="Xia Z."/>
            <person name="Xiao L."/>
            <person name="Anderson O.D."/>
            <person name="Ouyang S."/>
            <person name="Liang Y."/>
            <person name="Zimin A.V."/>
            <person name="Pertea G."/>
            <person name="Qi P."/>
            <person name="Bennetzen J.L."/>
            <person name="Dai X."/>
            <person name="Dawson M.W."/>
            <person name="Muller H.G."/>
            <person name="Kugler K."/>
            <person name="Rivarola-Duarte L."/>
            <person name="Spannagl M."/>
            <person name="Mayer K.F.X."/>
            <person name="Lu F.H."/>
            <person name="Bevan M.W."/>
            <person name="Leroy P."/>
            <person name="Li P."/>
            <person name="You F.M."/>
            <person name="Sun Q."/>
            <person name="Liu Z."/>
            <person name="Lyons E."/>
            <person name="Wicker T."/>
            <person name="Salzberg S.L."/>
            <person name="Devos K.M."/>
            <person name="Dvorak J."/>
        </authorList>
    </citation>
    <scope>NUCLEOTIDE SEQUENCE [LARGE SCALE GENOMIC DNA]</scope>
    <source>
        <strain evidence="3">cv. AL8/78</strain>
    </source>
</reference>
<reference evidence="3" key="4">
    <citation type="submission" date="2019-03" db="UniProtKB">
        <authorList>
            <consortium name="EnsemblPlants"/>
        </authorList>
    </citation>
    <scope>IDENTIFICATION</scope>
</reference>
<protein>
    <recommendedName>
        <fullName evidence="5">Protein kinase domain-containing protein</fullName>
    </recommendedName>
</protein>
<dbReference type="InterPro" id="IPR011009">
    <property type="entry name" value="Kinase-like_dom_sf"/>
</dbReference>
<evidence type="ECO:0000313" key="3">
    <source>
        <dbReference type="EnsemblPlants" id="AET7Gv21356800.6"/>
    </source>
</evidence>
<evidence type="ECO:0000259" key="1">
    <source>
        <dbReference type="PROSITE" id="PS50011"/>
    </source>
</evidence>
<dbReference type="Pfam" id="PF00635">
    <property type="entry name" value="Motile_Sperm"/>
    <property type="match status" value="1"/>
</dbReference>
<dbReference type="PROSITE" id="PS50202">
    <property type="entry name" value="MSP"/>
    <property type="match status" value="1"/>
</dbReference>
<evidence type="ECO:0000313" key="4">
    <source>
        <dbReference type="Proteomes" id="UP000015105"/>
    </source>
</evidence>
<reference evidence="4" key="2">
    <citation type="journal article" date="2017" name="Nat. Plants">
        <title>The Aegilops tauschii genome reveals multiple impacts of transposons.</title>
        <authorList>
            <person name="Zhao G."/>
            <person name="Zou C."/>
            <person name="Li K."/>
            <person name="Wang K."/>
            <person name="Li T."/>
            <person name="Gao L."/>
            <person name="Zhang X."/>
            <person name="Wang H."/>
            <person name="Yang Z."/>
            <person name="Liu X."/>
            <person name="Jiang W."/>
            <person name="Mao L."/>
            <person name="Kong X."/>
            <person name="Jiao Y."/>
            <person name="Jia J."/>
        </authorList>
    </citation>
    <scope>NUCLEOTIDE SEQUENCE [LARGE SCALE GENOMIC DNA]</scope>
    <source>
        <strain evidence="4">cv. AL8/78</strain>
    </source>
</reference>
<dbReference type="GO" id="GO:0005524">
    <property type="term" value="F:ATP binding"/>
    <property type="evidence" value="ECO:0007669"/>
    <property type="project" value="InterPro"/>
</dbReference>